<gene>
    <name evidence="2" type="ORF">GA0070213_10323</name>
</gene>
<keyword evidence="1" id="KW-0812">Transmembrane</keyword>
<keyword evidence="1" id="KW-1133">Transmembrane helix</keyword>
<feature type="transmembrane region" description="Helical" evidence="1">
    <location>
        <begin position="61"/>
        <end position="88"/>
    </location>
</feature>
<protein>
    <submittedName>
        <fullName evidence="2">Uncharacterized protein</fullName>
    </submittedName>
</protein>
<feature type="transmembrane region" description="Helical" evidence="1">
    <location>
        <begin position="100"/>
        <end position="123"/>
    </location>
</feature>
<keyword evidence="1" id="KW-0472">Membrane</keyword>
<dbReference type="OrthoDB" id="3403359at2"/>
<keyword evidence="3" id="KW-1185">Reference proteome</keyword>
<dbReference type="Proteomes" id="UP000199360">
    <property type="component" value="Unassembled WGS sequence"/>
</dbReference>
<name>A0A1C5HES6_9ACTN</name>
<feature type="transmembrane region" description="Helical" evidence="1">
    <location>
        <begin position="155"/>
        <end position="176"/>
    </location>
</feature>
<evidence type="ECO:0000313" key="3">
    <source>
        <dbReference type="Proteomes" id="UP000199360"/>
    </source>
</evidence>
<dbReference type="EMBL" id="FMDM01000003">
    <property type="protein sequence ID" value="SCG44522.1"/>
    <property type="molecule type" value="Genomic_DNA"/>
</dbReference>
<evidence type="ECO:0000256" key="1">
    <source>
        <dbReference type="SAM" id="Phobius"/>
    </source>
</evidence>
<reference evidence="3" key="1">
    <citation type="submission" date="2016-06" db="EMBL/GenBank/DDBJ databases">
        <authorList>
            <person name="Varghese N."/>
            <person name="Submissions Spin"/>
        </authorList>
    </citation>
    <scope>NUCLEOTIDE SEQUENCE [LARGE SCALE GENOMIC DNA]</scope>
    <source>
        <strain evidence="3">DSM 45647</strain>
    </source>
</reference>
<accession>A0A1C5HES6</accession>
<organism evidence="2 3">
    <name type="scientific">Micromonospora humi</name>
    <dbReference type="NCBI Taxonomy" id="745366"/>
    <lineage>
        <taxon>Bacteria</taxon>
        <taxon>Bacillati</taxon>
        <taxon>Actinomycetota</taxon>
        <taxon>Actinomycetes</taxon>
        <taxon>Micromonosporales</taxon>
        <taxon>Micromonosporaceae</taxon>
        <taxon>Micromonospora</taxon>
    </lineage>
</organism>
<dbReference type="RefSeq" id="WP_139128626.1">
    <property type="nucleotide sequence ID" value="NZ_FMDM01000003.1"/>
</dbReference>
<evidence type="ECO:0000313" key="2">
    <source>
        <dbReference type="EMBL" id="SCG44522.1"/>
    </source>
</evidence>
<proteinExistence type="predicted"/>
<dbReference type="AlphaFoldDB" id="A0A1C5HES6"/>
<sequence length="201" mass="20649">MNTGDVAGQPRRQRVSSVVVASSLLLGLSGLARLAQLAANTVRQDAYQRAHDQVGTSGGFAALPLVFTMGLAVLVALSAVALLVLAVANLAGRNWTRISTWVIGGITLLVAGFGSVLSLLAAVTPTDGGSSPGTTDWDRIDAIARQLVPAWVEPVATIAGFVASPALLVAVVLLALPAANAFYRSRQQVAVPAYPGVAVNW</sequence>